<evidence type="ECO:0000313" key="1">
    <source>
        <dbReference type="EMBL" id="PWW46990.1"/>
    </source>
</evidence>
<dbReference type="Proteomes" id="UP000246483">
    <property type="component" value="Unassembled WGS sequence"/>
</dbReference>
<evidence type="ECO:0000313" key="2">
    <source>
        <dbReference type="Proteomes" id="UP000246483"/>
    </source>
</evidence>
<keyword evidence="2" id="KW-1185">Reference proteome</keyword>
<dbReference type="EMBL" id="QGUB01000003">
    <property type="protein sequence ID" value="PWW46990.1"/>
    <property type="molecule type" value="Genomic_DNA"/>
</dbReference>
<organism evidence="1 2">
    <name type="scientific">Melaminivora alkalimesophila</name>
    <dbReference type="NCBI Taxonomy" id="1165852"/>
    <lineage>
        <taxon>Bacteria</taxon>
        <taxon>Pseudomonadati</taxon>
        <taxon>Pseudomonadota</taxon>
        <taxon>Betaproteobacteria</taxon>
        <taxon>Burkholderiales</taxon>
        <taxon>Comamonadaceae</taxon>
        <taxon>Melaminivora</taxon>
    </lineage>
</organism>
<proteinExistence type="predicted"/>
<name>A0A317RGU7_9BURK</name>
<reference evidence="1 2" key="1">
    <citation type="submission" date="2018-05" db="EMBL/GenBank/DDBJ databases">
        <title>Genomic Encyclopedia of Type Strains, Phase IV (KMG-IV): sequencing the most valuable type-strain genomes for metagenomic binning, comparative biology and taxonomic classification.</title>
        <authorList>
            <person name="Goeker M."/>
        </authorList>
    </citation>
    <scope>NUCLEOTIDE SEQUENCE [LARGE SCALE GENOMIC DNA]</scope>
    <source>
        <strain evidence="1 2">DSM 26006</strain>
    </source>
</reference>
<dbReference type="AlphaFoldDB" id="A0A317RGU7"/>
<gene>
    <name evidence="1" type="ORF">DFR36_103265</name>
</gene>
<sequence length="289" mass="31564">MPSAPALTRQHRTRLLQLWRSAGWPCQDGLEIDLLAAGLLERRETAEGHPFLRVTEAGVAWLAEARRAGLRRESAHDRLALAFARRQLLPAGRIVWRELALRAAVEGSTQDPGPAGGAAPEENVPQKMAAPAATLWSDEEAGAPTPAARRAARLWRVARPDLFSIRHTTVPAYLRPMVHEVKASRADLLSDLRHAAKRRAYQWLCEECYYVFPVGTAEPEELPPEFGVWVLHGSLDAEGEGGRFELLRPARHVRCTLPFDVWMALCRASPLGGGPAGAQAQLGAPPGGS</sequence>
<dbReference type="RefSeq" id="WP_019374284.1">
    <property type="nucleotide sequence ID" value="NZ_ALEE01000488.1"/>
</dbReference>
<accession>A0A317RGU7</accession>
<protein>
    <submittedName>
        <fullName evidence="1">Uncharacterized protein</fullName>
    </submittedName>
</protein>
<comment type="caution">
    <text evidence="1">The sequence shown here is derived from an EMBL/GenBank/DDBJ whole genome shotgun (WGS) entry which is preliminary data.</text>
</comment>